<protein>
    <submittedName>
        <fullName evidence="1">Uncharacterized protein</fullName>
    </submittedName>
</protein>
<organism evidence="1">
    <name type="scientific">Clostridioides difficile</name>
    <name type="common">Peptoclostridium difficile</name>
    <dbReference type="NCBI Taxonomy" id="1496"/>
    <lineage>
        <taxon>Bacteria</taxon>
        <taxon>Bacillati</taxon>
        <taxon>Bacillota</taxon>
        <taxon>Clostridia</taxon>
        <taxon>Peptostreptococcales</taxon>
        <taxon>Peptostreptococcaceae</taxon>
        <taxon>Clostridioides</taxon>
    </lineage>
</organism>
<sequence length="38" mass="4199">MSVAINSPESYAKSLKDIYGINIKVQENNGNKVNLFAK</sequence>
<reference evidence="1" key="1">
    <citation type="submission" date="2018-06" db="EMBL/GenBank/DDBJ databases">
        <authorList>
            <consortium name="Pathogen Informatics"/>
            <person name="Doyle S."/>
        </authorList>
    </citation>
    <scope>NUCLEOTIDE SEQUENCE</scope>
    <source>
        <strain evidence="1">NCTC13307</strain>
    </source>
</reference>
<proteinExistence type="predicted"/>
<name>A0A381IFC7_CLODI</name>
<dbReference type="AlphaFoldDB" id="A0A381IFC7"/>
<evidence type="ECO:0000313" key="1">
    <source>
        <dbReference type="EMBL" id="SUY26144.1"/>
    </source>
</evidence>
<gene>
    <name evidence="1" type="ORF">NCTC13307_03515</name>
</gene>
<accession>A0A381IFC7</accession>
<dbReference type="EMBL" id="UFWD01000001">
    <property type="protein sequence ID" value="SUY26144.1"/>
    <property type="molecule type" value="Genomic_DNA"/>
</dbReference>